<name>A0A0F9XB18_9ZZZZ</name>
<sequence>MFRHILVRLGILSPPTLTKTDYLVTVFVTSEGTAQGIPRPLQVFKLPLSYSTNMNDRWETAAEILVDCKVSSIIRRGYTHTLADGTKVTYAPHTIYKVISKGIENT</sequence>
<dbReference type="EMBL" id="LAZR01000125">
    <property type="protein sequence ID" value="KKN88803.1"/>
    <property type="molecule type" value="Genomic_DNA"/>
</dbReference>
<gene>
    <name evidence="1" type="ORF">LCGC14_0244100</name>
</gene>
<comment type="caution">
    <text evidence="1">The sequence shown here is derived from an EMBL/GenBank/DDBJ whole genome shotgun (WGS) entry which is preliminary data.</text>
</comment>
<accession>A0A0F9XB18</accession>
<organism evidence="1">
    <name type="scientific">marine sediment metagenome</name>
    <dbReference type="NCBI Taxonomy" id="412755"/>
    <lineage>
        <taxon>unclassified sequences</taxon>
        <taxon>metagenomes</taxon>
        <taxon>ecological metagenomes</taxon>
    </lineage>
</organism>
<proteinExistence type="predicted"/>
<protein>
    <submittedName>
        <fullName evidence="1">Uncharacterized protein</fullName>
    </submittedName>
</protein>
<evidence type="ECO:0000313" key="1">
    <source>
        <dbReference type="EMBL" id="KKN88803.1"/>
    </source>
</evidence>
<reference evidence="1" key="1">
    <citation type="journal article" date="2015" name="Nature">
        <title>Complex archaea that bridge the gap between prokaryotes and eukaryotes.</title>
        <authorList>
            <person name="Spang A."/>
            <person name="Saw J.H."/>
            <person name="Jorgensen S.L."/>
            <person name="Zaremba-Niedzwiedzka K."/>
            <person name="Martijn J."/>
            <person name="Lind A.E."/>
            <person name="van Eijk R."/>
            <person name="Schleper C."/>
            <person name="Guy L."/>
            <person name="Ettema T.J."/>
        </authorList>
    </citation>
    <scope>NUCLEOTIDE SEQUENCE</scope>
</reference>
<dbReference type="AlphaFoldDB" id="A0A0F9XB18"/>